<evidence type="ECO:0000313" key="2">
    <source>
        <dbReference type="Proteomes" id="UP000717328"/>
    </source>
</evidence>
<comment type="caution">
    <text evidence="1">The sequence shown here is derived from an EMBL/GenBank/DDBJ whole genome shotgun (WGS) entry which is preliminary data.</text>
</comment>
<organism evidence="1 2">
    <name type="scientific">Sphagnurus paluster</name>
    <dbReference type="NCBI Taxonomy" id="117069"/>
    <lineage>
        <taxon>Eukaryota</taxon>
        <taxon>Fungi</taxon>
        <taxon>Dikarya</taxon>
        <taxon>Basidiomycota</taxon>
        <taxon>Agaricomycotina</taxon>
        <taxon>Agaricomycetes</taxon>
        <taxon>Agaricomycetidae</taxon>
        <taxon>Agaricales</taxon>
        <taxon>Tricholomatineae</taxon>
        <taxon>Lyophyllaceae</taxon>
        <taxon>Sphagnurus</taxon>
    </lineage>
</organism>
<keyword evidence="2" id="KW-1185">Reference proteome</keyword>
<proteinExistence type="predicted"/>
<sequence>MEISKAVSFFPSAPMLRDATIRIDPEFSPIQFPWARLTRLVFETAIPPRDFKNIIFQCKNLVSGSFAVDKCFRSDLSGTFVTSTAVVLSHLSSLKLQFGGDYGGFTGMERTLHGLALPSIQNFQLSASYKPIGFLSYPMIPALHTTAGINTGTGATSLTCLIIENIQFNVDHFAKMLHGCTALEKLALCLAFSSVEDILGALLPGDAMDTYLKGGPRPPSLPSLTTFVLVVKDKDSDTLPERLSALVHAWARDPTRFRPLEDITVYYFDSTRGWETKIAALMFDRLRKLLGPWREGSNRSLAVAESGMVLRTEVIREWFTLDRKLGWFEV</sequence>
<protein>
    <submittedName>
        <fullName evidence="1">Uncharacterized protein</fullName>
    </submittedName>
</protein>
<gene>
    <name evidence="1" type="ORF">H0H81_001200</name>
</gene>
<dbReference type="AlphaFoldDB" id="A0A9P7GH80"/>
<reference evidence="1" key="2">
    <citation type="submission" date="2021-10" db="EMBL/GenBank/DDBJ databases">
        <title>Phylogenomics reveals ancestral predisposition of the termite-cultivated fungus Termitomyces towards a domesticated lifestyle.</title>
        <authorList>
            <person name="Auxier B."/>
            <person name="Grum-Grzhimaylo A."/>
            <person name="Cardenas M.E."/>
            <person name="Lodge J.D."/>
            <person name="Laessoe T."/>
            <person name="Pedersen O."/>
            <person name="Smith M.E."/>
            <person name="Kuyper T.W."/>
            <person name="Franco-Molano E.A."/>
            <person name="Baroni T.J."/>
            <person name="Aanen D.K."/>
        </authorList>
    </citation>
    <scope>NUCLEOTIDE SEQUENCE</scope>
    <source>
        <strain evidence="1">D49</strain>
    </source>
</reference>
<accession>A0A9P7GH80</accession>
<reference evidence="1" key="1">
    <citation type="submission" date="2021-02" db="EMBL/GenBank/DDBJ databases">
        <authorList>
            <person name="Nieuwenhuis M."/>
            <person name="Van De Peppel L.J.J."/>
        </authorList>
    </citation>
    <scope>NUCLEOTIDE SEQUENCE</scope>
    <source>
        <strain evidence="1">D49</strain>
    </source>
</reference>
<dbReference type="EMBL" id="JABCKI010000601">
    <property type="protein sequence ID" value="KAG5649988.1"/>
    <property type="molecule type" value="Genomic_DNA"/>
</dbReference>
<dbReference type="Proteomes" id="UP000717328">
    <property type="component" value="Unassembled WGS sequence"/>
</dbReference>
<evidence type="ECO:0000313" key="1">
    <source>
        <dbReference type="EMBL" id="KAG5649988.1"/>
    </source>
</evidence>
<name>A0A9P7GH80_9AGAR</name>